<dbReference type="AlphaFoldDB" id="A0A6J4LFT7"/>
<name>A0A6J4LFT7_9ACTN</name>
<sequence length="240" mass="24714">MARKSILATVAVVIAAVGALLVFMYARGADARASADVAAQQVLVATAQVDPGEKVEDAVADGKFELAEVPAAAVLPGALSDTESLTDQVARATIYPGEQVVTQKFGSAGSSTSLSIAKKEMAVSVQLTDPDRVAGFLSPGASVAVFASDIEDEASTRLLLEEVTVLGVGQTTTTSTTTTAGSGEETTEAIPTTILTLSVDQEDAEKVIYASKHGLITFTLLTDDSRTSPDEGTTAKNLFE</sequence>
<dbReference type="InterPro" id="IPR031571">
    <property type="entry name" value="RcpC_dom"/>
</dbReference>
<dbReference type="Pfam" id="PF16976">
    <property type="entry name" value="RcpC"/>
    <property type="match status" value="1"/>
</dbReference>
<accession>A0A6J4LFT7</accession>
<protein>
    <recommendedName>
        <fullName evidence="1">SAF domain-containing protein</fullName>
    </recommendedName>
</protein>
<dbReference type="InterPro" id="IPR013974">
    <property type="entry name" value="SAF"/>
</dbReference>
<dbReference type="SMART" id="SM00858">
    <property type="entry name" value="SAF"/>
    <property type="match status" value="1"/>
</dbReference>
<evidence type="ECO:0000313" key="2">
    <source>
        <dbReference type="EMBL" id="CAA9332048.1"/>
    </source>
</evidence>
<dbReference type="EMBL" id="CADCUG010000059">
    <property type="protein sequence ID" value="CAA9332048.1"/>
    <property type="molecule type" value="Genomic_DNA"/>
</dbReference>
<organism evidence="2">
    <name type="scientific">uncultured Nocardioidaceae bacterium</name>
    <dbReference type="NCBI Taxonomy" id="253824"/>
    <lineage>
        <taxon>Bacteria</taxon>
        <taxon>Bacillati</taxon>
        <taxon>Actinomycetota</taxon>
        <taxon>Actinomycetes</taxon>
        <taxon>Propionibacteriales</taxon>
        <taxon>Nocardioidaceae</taxon>
        <taxon>environmental samples</taxon>
    </lineage>
</organism>
<feature type="domain" description="SAF" evidence="1">
    <location>
        <begin position="40"/>
        <end position="106"/>
    </location>
</feature>
<dbReference type="CDD" id="cd11614">
    <property type="entry name" value="SAF_CpaB_FlgA_like"/>
    <property type="match status" value="1"/>
</dbReference>
<proteinExistence type="predicted"/>
<reference evidence="2" key="1">
    <citation type="submission" date="2020-02" db="EMBL/GenBank/DDBJ databases">
        <authorList>
            <person name="Meier V. D."/>
        </authorList>
    </citation>
    <scope>NUCLEOTIDE SEQUENCE</scope>
    <source>
        <strain evidence="2">AVDCRST_MAG29</strain>
    </source>
</reference>
<dbReference type="NCBIfam" id="TIGR03177">
    <property type="entry name" value="pilus_cpaB"/>
    <property type="match status" value="1"/>
</dbReference>
<evidence type="ECO:0000259" key="1">
    <source>
        <dbReference type="SMART" id="SM00858"/>
    </source>
</evidence>
<dbReference type="InterPro" id="IPR017592">
    <property type="entry name" value="Pilus_assmbl_Flp-typ_CpaB"/>
</dbReference>
<gene>
    <name evidence="2" type="ORF">AVDCRST_MAG29-1106</name>
</gene>